<feature type="coiled-coil region" evidence="8">
    <location>
        <begin position="47"/>
        <end position="139"/>
    </location>
</feature>
<evidence type="ECO:0000256" key="5">
    <source>
        <dbReference type="ARBA" id="ARBA00022552"/>
    </source>
</evidence>
<dbReference type="EMBL" id="CAACVR010000018">
    <property type="protein sequence ID" value="VEU22105.1"/>
    <property type="molecule type" value="Genomic_DNA"/>
</dbReference>
<dbReference type="STRING" id="13370.A0A448YMC6"/>
<evidence type="ECO:0000256" key="2">
    <source>
        <dbReference type="ARBA" id="ARBA00006916"/>
    </source>
</evidence>
<dbReference type="Proteomes" id="UP000290900">
    <property type="component" value="Unassembled WGS sequence"/>
</dbReference>
<dbReference type="FunCoup" id="A0A448YMC6">
    <property type="interactions" value="186"/>
</dbReference>
<gene>
    <name evidence="10" type="ORF">BRENAR_LOCUS2837</name>
</gene>
<evidence type="ECO:0000313" key="11">
    <source>
        <dbReference type="Proteomes" id="UP000290900"/>
    </source>
</evidence>
<dbReference type="InParanoid" id="A0A448YMC6"/>
<dbReference type="InterPro" id="IPR050786">
    <property type="entry name" value="EFG1_rRNA-proc"/>
</dbReference>
<dbReference type="PANTHER" id="PTHR33911">
    <property type="entry name" value="RRNA-PROCESSING PROTEIN EFG1"/>
    <property type="match status" value="1"/>
</dbReference>
<accession>A0A448YMC6</accession>
<proteinExistence type="inferred from homology"/>
<dbReference type="InterPro" id="IPR019310">
    <property type="entry name" value="Efg1"/>
</dbReference>
<reference evidence="10 11" key="1">
    <citation type="submission" date="2018-12" db="EMBL/GenBank/DDBJ databases">
        <authorList>
            <person name="Tiukova I."/>
            <person name="Dainat J."/>
        </authorList>
    </citation>
    <scope>NUCLEOTIDE SEQUENCE [LARGE SCALE GENOMIC DNA]</scope>
</reference>
<evidence type="ECO:0000256" key="3">
    <source>
        <dbReference type="ARBA" id="ARBA00018689"/>
    </source>
</evidence>
<evidence type="ECO:0000256" key="6">
    <source>
        <dbReference type="ARBA" id="ARBA00023054"/>
    </source>
</evidence>
<evidence type="ECO:0000256" key="7">
    <source>
        <dbReference type="ARBA" id="ARBA00023242"/>
    </source>
</evidence>
<organism evidence="10 11">
    <name type="scientific">Brettanomyces naardenensis</name>
    <name type="common">Yeast</name>
    <dbReference type="NCBI Taxonomy" id="13370"/>
    <lineage>
        <taxon>Eukaryota</taxon>
        <taxon>Fungi</taxon>
        <taxon>Dikarya</taxon>
        <taxon>Ascomycota</taxon>
        <taxon>Saccharomycotina</taxon>
        <taxon>Pichiomycetes</taxon>
        <taxon>Pichiales</taxon>
        <taxon>Pichiaceae</taxon>
        <taxon>Brettanomyces</taxon>
    </lineage>
</organism>
<dbReference type="GO" id="GO:0030688">
    <property type="term" value="C:preribosome, small subunit precursor"/>
    <property type="evidence" value="ECO:0007669"/>
    <property type="project" value="TreeGrafter"/>
</dbReference>
<keyword evidence="11" id="KW-1185">Reference proteome</keyword>
<dbReference type="GO" id="GO:0000462">
    <property type="term" value="P:maturation of SSU-rRNA from tricistronic rRNA transcript (SSU-rRNA, 5.8S rRNA, LSU-rRNA)"/>
    <property type="evidence" value="ECO:0007669"/>
    <property type="project" value="TreeGrafter"/>
</dbReference>
<keyword evidence="6 8" id="KW-0175">Coiled coil</keyword>
<dbReference type="PANTHER" id="PTHR33911:SF1">
    <property type="entry name" value="RRNA-PROCESSING PROTEIN EFG1"/>
    <property type="match status" value="1"/>
</dbReference>
<protein>
    <recommendedName>
        <fullName evidence="3">rRNA-processing protein EFG1</fullName>
    </recommendedName>
    <alternativeName>
        <fullName evidence="4">rRNA-processing protein efg1</fullName>
    </alternativeName>
</protein>
<dbReference type="OrthoDB" id="47732at2759"/>
<keyword evidence="5" id="KW-0698">rRNA processing</keyword>
<feature type="region of interest" description="Disordered" evidence="9">
    <location>
        <begin position="212"/>
        <end position="239"/>
    </location>
</feature>
<dbReference type="Pfam" id="PF10153">
    <property type="entry name" value="Efg1"/>
    <property type="match status" value="1"/>
</dbReference>
<name>A0A448YMC6_BRENA</name>
<dbReference type="GO" id="GO:0005730">
    <property type="term" value="C:nucleolus"/>
    <property type="evidence" value="ECO:0007669"/>
    <property type="project" value="UniProtKB-SubCell"/>
</dbReference>
<evidence type="ECO:0000256" key="4">
    <source>
        <dbReference type="ARBA" id="ARBA00019827"/>
    </source>
</evidence>
<dbReference type="AlphaFoldDB" id="A0A448YMC6"/>
<evidence type="ECO:0000256" key="8">
    <source>
        <dbReference type="SAM" id="Coils"/>
    </source>
</evidence>
<comment type="similarity">
    <text evidence="2">Belongs to the EFG1 family.</text>
</comment>
<evidence type="ECO:0000256" key="9">
    <source>
        <dbReference type="SAM" id="MobiDB-lite"/>
    </source>
</evidence>
<evidence type="ECO:0000256" key="1">
    <source>
        <dbReference type="ARBA" id="ARBA00004604"/>
    </source>
</evidence>
<sequence>MARPGDSNMTPVVDLSTVLNKGSSRIKKKIRDIKRLLKRGNLPSDVVIANERALKTLDRELENVQLNQKAKKIHSRYHKVRFFEKKKASRHYKGSSKRLEELNKQREELVDATTKSEELEELDKQIKKQKKIVRQSEIDLAYVLNYPSTEKYISLYPNEGEELEVEKSNPKFQKGLKRSKERRSYFKKLFSDQLKEGKLRVGLEEGLREGERVHVEGQRAIDADERGEKKPEQKDEFFE</sequence>
<evidence type="ECO:0000313" key="10">
    <source>
        <dbReference type="EMBL" id="VEU22105.1"/>
    </source>
</evidence>
<keyword evidence="7" id="KW-0539">Nucleus</keyword>
<comment type="subcellular location">
    <subcellularLocation>
        <location evidence="1">Nucleus</location>
        <location evidence="1">Nucleolus</location>
    </subcellularLocation>
</comment>